<sequence length="396" mass="43287">MATYRDYSWLQPYRDGSLALGYCVAAIPGRTPAQVLDTLGAAHVTEAIGIAELSGVALDLAEQSDVPGPSDVVAVAMVDEENTFLLQLNGGTFAVTDELMLPLLPDREVVSHYLSVNADSEFVWWSNGERVAHVELFGSNPVIGDERLVDLILDVGGIGIDDDASSEPGEHAVEGAFALAERITGVTVPAAVFEAGVFSVAVVPRDQQTTSPDPHTLPGRDNPSSWRAVAHRYWGADRTPLHAVITKTRSRGRPGAQLEFWYKPRSCIRLADQQGTLYLQNRQRQTWFRTDGTLQRRSSGYSLDIYLEQLLLVHLSWPSTRFTDLLPPDTIGDAVEVNGRPAWEFAMPPDGLGLDSTAAFDAQTGIPLRWVDKSFTLELSDVETGIHVDDDFFTGP</sequence>
<dbReference type="EMBL" id="JBHMAS010000107">
    <property type="protein sequence ID" value="MFB9785253.1"/>
    <property type="molecule type" value="Genomic_DNA"/>
</dbReference>
<gene>
    <name evidence="1" type="ORF">ACFFQ6_36750</name>
</gene>
<dbReference type="Proteomes" id="UP001589587">
    <property type="component" value="Unassembled WGS sequence"/>
</dbReference>
<organism evidence="1 2">
    <name type="scientific">Rhodococcus baikonurensis</name>
    <dbReference type="NCBI Taxonomy" id="172041"/>
    <lineage>
        <taxon>Bacteria</taxon>
        <taxon>Bacillati</taxon>
        <taxon>Actinomycetota</taxon>
        <taxon>Actinomycetes</taxon>
        <taxon>Mycobacteriales</taxon>
        <taxon>Nocardiaceae</taxon>
        <taxon>Rhodococcus</taxon>
        <taxon>Rhodococcus erythropolis group</taxon>
    </lineage>
</organism>
<keyword evidence="2" id="KW-1185">Reference proteome</keyword>
<dbReference type="Pfam" id="PF20062">
    <property type="entry name" value="DUF6461"/>
    <property type="match status" value="1"/>
</dbReference>
<accession>A0ABV5XT10</accession>
<comment type="caution">
    <text evidence="1">The sequence shown here is derived from an EMBL/GenBank/DDBJ whole genome shotgun (WGS) entry which is preliminary data.</text>
</comment>
<proteinExistence type="predicted"/>
<reference evidence="1 2" key="1">
    <citation type="submission" date="2024-09" db="EMBL/GenBank/DDBJ databases">
        <authorList>
            <person name="Sun Q."/>
            <person name="Mori K."/>
        </authorList>
    </citation>
    <scope>NUCLEOTIDE SEQUENCE [LARGE SCALE GENOMIC DNA]</scope>
    <source>
        <strain evidence="1 2">JCM 11411</strain>
    </source>
</reference>
<protein>
    <submittedName>
        <fullName evidence="1">DUF6461 domain-containing protein</fullName>
    </submittedName>
</protein>
<dbReference type="InterPro" id="IPR045592">
    <property type="entry name" value="DUF6461"/>
</dbReference>
<evidence type="ECO:0000313" key="2">
    <source>
        <dbReference type="Proteomes" id="UP001589587"/>
    </source>
</evidence>
<dbReference type="RefSeq" id="WP_378377373.1">
    <property type="nucleotide sequence ID" value="NZ_JBHMAS010000107.1"/>
</dbReference>
<evidence type="ECO:0000313" key="1">
    <source>
        <dbReference type="EMBL" id="MFB9785253.1"/>
    </source>
</evidence>
<name>A0ABV5XT10_9NOCA</name>